<dbReference type="AlphaFoldDB" id="A0ABD2K460"/>
<evidence type="ECO:0000313" key="3">
    <source>
        <dbReference type="Proteomes" id="UP001620626"/>
    </source>
</evidence>
<feature type="region of interest" description="Disordered" evidence="1">
    <location>
        <begin position="96"/>
        <end position="116"/>
    </location>
</feature>
<evidence type="ECO:0000256" key="1">
    <source>
        <dbReference type="SAM" id="MobiDB-lite"/>
    </source>
</evidence>
<protein>
    <submittedName>
        <fullName evidence="2">Uncharacterized protein</fullName>
    </submittedName>
</protein>
<keyword evidence="3" id="KW-1185">Reference proteome</keyword>
<sequence>MEFTVSSERICCWPRTIPFDIVGKCQECKSYRIAKRNGAYQERVLRSGARDLKSALVLYLFDDLSNDFLGHTFFKIFHTSTMAPGTMLALRHPLTSLNQLPPTPTPATTPKKKTKGTTTSVCSSIFFRTFGSIVRELNFAQTTANPISSANSAPRRSNFASSISGGYNLGSTFGQMSTQPPRRHQSRSEASDFFSPIAADYNGYG</sequence>
<gene>
    <name evidence="2" type="ORF">niasHT_024741</name>
</gene>
<proteinExistence type="predicted"/>
<organism evidence="2 3">
    <name type="scientific">Heterodera trifolii</name>
    <dbReference type="NCBI Taxonomy" id="157864"/>
    <lineage>
        <taxon>Eukaryota</taxon>
        <taxon>Metazoa</taxon>
        <taxon>Ecdysozoa</taxon>
        <taxon>Nematoda</taxon>
        <taxon>Chromadorea</taxon>
        <taxon>Rhabditida</taxon>
        <taxon>Tylenchina</taxon>
        <taxon>Tylenchomorpha</taxon>
        <taxon>Tylenchoidea</taxon>
        <taxon>Heteroderidae</taxon>
        <taxon>Heteroderinae</taxon>
        <taxon>Heterodera</taxon>
    </lineage>
</organism>
<name>A0ABD2K460_9BILA</name>
<dbReference type="EMBL" id="JBICBT010000836">
    <property type="protein sequence ID" value="KAL3097680.1"/>
    <property type="molecule type" value="Genomic_DNA"/>
</dbReference>
<reference evidence="2 3" key="1">
    <citation type="submission" date="2024-10" db="EMBL/GenBank/DDBJ databases">
        <authorList>
            <person name="Kim D."/>
        </authorList>
    </citation>
    <scope>NUCLEOTIDE SEQUENCE [LARGE SCALE GENOMIC DNA]</scope>
    <source>
        <strain evidence="2">BH-2024</strain>
    </source>
</reference>
<comment type="caution">
    <text evidence="2">The sequence shown here is derived from an EMBL/GenBank/DDBJ whole genome shotgun (WGS) entry which is preliminary data.</text>
</comment>
<dbReference type="Proteomes" id="UP001620626">
    <property type="component" value="Unassembled WGS sequence"/>
</dbReference>
<feature type="compositionally biased region" description="Polar residues" evidence="1">
    <location>
        <begin position="170"/>
        <end position="180"/>
    </location>
</feature>
<evidence type="ECO:0000313" key="2">
    <source>
        <dbReference type="EMBL" id="KAL3097680.1"/>
    </source>
</evidence>
<feature type="region of interest" description="Disordered" evidence="1">
    <location>
        <begin position="170"/>
        <end position="192"/>
    </location>
</feature>
<accession>A0ABD2K460</accession>